<reference evidence="10 11" key="3">
    <citation type="journal article" date="2015" name="Genome Announc.">
        <title>Draft Genome Sequence of the Archiascomycetous Yeast Saitoella complicata.</title>
        <authorList>
            <person name="Yamauchi K."/>
            <person name="Kondo S."/>
            <person name="Hamamoto M."/>
            <person name="Takahashi Y."/>
            <person name="Ogura Y."/>
            <person name="Hayashi T."/>
            <person name="Nishida H."/>
        </authorList>
    </citation>
    <scope>NUCLEOTIDE SEQUENCE [LARGE SCALE GENOMIC DNA]</scope>
    <source>
        <strain evidence="10 11">NRRL Y-17804</strain>
    </source>
</reference>
<dbReference type="PANTHER" id="PTHR21304">
    <property type="entry name" value="MICOS COMPLEX SUBUNIT MIC10"/>
    <property type="match status" value="1"/>
</dbReference>
<dbReference type="Proteomes" id="UP000033140">
    <property type="component" value="Unassembled WGS sequence"/>
</dbReference>
<evidence type="ECO:0000256" key="8">
    <source>
        <dbReference type="ARBA" id="ARBA00023136"/>
    </source>
</evidence>
<evidence type="ECO:0000256" key="6">
    <source>
        <dbReference type="ARBA" id="ARBA00022989"/>
    </source>
</evidence>
<evidence type="ECO:0000256" key="2">
    <source>
        <dbReference type="ARBA" id="ARBA00004434"/>
    </source>
</evidence>
<evidence type="ECO:0000313" key="11">
    <source>
        <dbReference type="Proteomes" id="UP000033140"/>
    </source>
</evidence>
<protein>
    <recommendedName>
        <fullName evidence="9">MICOS complex subunit MIC10</fullName>
    </recommendedName>
</protein>
<comment type="function">
    <text evidence="1 9">Component of the MICOS complex, a large protein complex of the mitochondrial inner membrane that plays crucial roles in the maintenance of crista junctions, inner membrane architecture, and formation of contact sites to the outer membrane.</text>
</comment>
<comment type="similarity">
    <text evidence="3 9">Belongs to the MICOS complex subunit Mic10 family.</text>
</comment>
<evidence type="ECO:0000256" key="4">
    <source>
        <dbReference type="ARBA" id="ARBA00022692"/>
    </source>
</evidence>
<dbReference type="PANTHER" id="PTHR21304:SF0">
    <property type="entry name" value="MICOS COMPLEX SUBUNIT MIC10"/>
    <property type="match status" value="1"/>
</dbReference>
<evidence type="ECO:0000256" key="3">
    <source>
        <dbReference type="ARBA" id="ARBA00006792"/>
    </source>
</evidence>
<keyword evidence="7 9" id="KW-0496">Mitochondrion</keyword>
<keyword evidence="4" id="KW-0812">Transmembrane</keyword>
<sequence length="141" mass="15443">MLYVCTDNTEMIGPSIVSRNGPLKLHSRALLNRSKGESRFSVPDVNPIYITTKMSLQIPESKIASEELLNEKWDFIASNALVRSGLGLSVGIAASVLLFRRRTWPVFTGLGFGAGQAWNDADRVLNPSIAPGFTIKNQIPL</sequence>
<evidence type="ECO:0000256" key="1">
    <source>
        <dbReference type="ARBA" id="ARBA00002689"/>
    </source>
</evidence>
<dbReference type="EMBL" id="BACD03000009">
    <property type="protein sequence ID" value="GAO47409.1"/>
    <property type="molecule type" value="Genomic_DNA"/>
</dbReference>
<proteinExistence type="inferred from homology"/>
<evidence type="ECO:0000256" key="5">
    <source>
        <dbReference type="ARBA" id="ARBA00022792"/>
    </source>
</evidence>
<reference evidence="10 11" key="1">
    <citation type="journal article" date="2011" name="J. Gen. Appl. Microbiol.">
        <title>Draft genome sequencing of the enigmatic yeast Saitoella complicata.</title>
        <authorList>
            <person name="Nishida H."/>
            <person name="Hamamoto M."/>
            <person name="Sugiyama J."/>
        </authorList>
    </citation>
    <scope>NUCLEOTIDE SEQUENCE [LARGE SCALE GENOMIC DNA]</scope>
    <source>
        <strain evidence="10 11">NRRL Y-17804</strain>
    </source>
</reference>
<evidence type="ECO:0000256" key="7">
    <source>
        <dbReference type="ARBA" id="ARBA00023128"/>
    </source>
</evidence>
<accession>A0A0E9NC53</accession>
<reference evidence="10 11" key="2">
    <citation type="journal article" date="2014" name="J. Gen. Appl. Microbiol.">
        <title>The early diverging ascomycetous budding yeast Saitoella complicata has three histone deacetylases belonging to the Clr6, Hos2, and Rpd3 lineages.</title>
        <authorList>
            <person name="Nishida H."/>
            <person name="Matsumoto T."/>
            <person name="Kondo S."/>
            <person name="Hamamoto M."/>
            <person name="Yoshikawa H."/>
        </authorList>
    </citation>
    <scope>NUCLEOTIDE SEQUENCE [LARGE SCALE GENOMIC DNA]</scope>
    <source>
        <strain evidence="10 11">NRRL Y-17804</strain>
    </source>
</reference>
<keyword evidence="11" id="KW-1185">Reference proteome</keyword>
<keyword evidence="5 9" id="KW-0999">Mitochondrion inner membrane</keyword>
<comment type="subunit">
    <text evidence="9">Component of the mitochondrial contact site and cristae organizing system (MICOS) complex.</text>
</comment>
<comment type="caution">
    <text evidence="10">The sequence shown here is derived from an EMBL/GenBank/DDBJ whole genome shotgun (WGS) entry which is preliminary data.</text>
</comment>
<dbReference type="STRING" id="698492.A0A0E9NC53"/>
<evidence type="ECO:0000313" key="10">
    <source>
        <dbReference type="EMBL" id="GAO47409.1"/>
    </source>
</evidence>
<dbReference type="GO" id="GO:0061617">
    <property type="term" value="C:MICOS complex"/>
    <property type="evidence" value="ECO:0007669"/>
    <property type="project" value="UniProtKB-UniRule"/>
</dbReference>
<keyword evidence="8" id="KW-0472">Membrane</keyword>
<evidence type="ECO:0000256" key="9">
    <source>
        <dbReference type="RuleBase" id="RU363011"/>
    </source>
</evidence>
<dbReference type="AlphaFoldDB" id="A0A0E9NC53"/>
<comment type="subcellular location">
    <subcellularLocation>
        <location evidence="2 9">Mitochondrion inner membrane</location>
        <topology evidence="2 9">Single-pass membrane protein</topology>
    </subcellularLocation>
</comment>
<dbReference type="InterPro" id="IPR007512">
    <property type="entry name" value="Mic10"/>
</dbReference>
<name>A0A0E9NC53_SAICN</name>
<dbReference type="Pfam" id="PF04418">
    <property type="entry name" value="DUF543"/>
    <property type="match status" value="1"/>
</dbReference>
<keyword evidence="6" id="KW-1133">Transmembrane helix</keyword>
<organism evidence="10 11">
    <name type="scientific">Saitoella complicata (strain BCRC 22490 / CBS 7301 / JCM 7358 / NBRC 10748 / NRRL Y-17804)</name>
    <dbReference type="NCBI Taxonomy" id="698492"/>
    <lineage>
        <taxon>Eukaryota</taxon>
        <taxon>Fungi</taxon>
        <taxon>Dikarya</taxon>
        <taxon>Ascomycota</taxon>
        <taxon>Taphrinomycotina</taxon>
        <taxon>Taphrinomycotina incertae sedis</taxon>
        <taxon>Saitoella</taxon>
    </lineage>
</organism>
<gene>
    <name evidence="10" type="ORF">G7K_1617-t1</name>
</gene>